<feature type="domain" description="SpoVT-AbrB" evidence="1">
    <location>
        <begin position="7"/>
        <end position="50"/>
    </location>
</feature>
<reference evidence="2 3" key="1">
    <citation type="submission" date="2019-11" db="EMBL/GenBank/DDBJ databases">
        <title>Genome sequence of Moorella glycerini DSM11254.</title>
        <authorList>
            <person name="Poehlein A."/>
            <person name="Boeer T."/>
            <person name="Daniel R."/>
        </authorList>
    </citation>
    <scope>NUCLEOTIDE SEQUENCE [LARGE SCALE GENOMIC DNA]</scope>
    <source>
        <strain evidence="2 3">DSM 11254</strain>
    </source>
</reference>
<keyword evidence="3" id="KW-1185">Reference proteome</keyword>
<dbReference type="AlphaFoldDB" id="A0A6I5ZMN4"/>
<name>A0A6I5ZMN4_9FIRM</name>
<dbReference type="InterPro" id="IPR007159">
    <property type="entry name" value="SpoVT-AbrB_dom"/>
</dbReference>
<dbReference type="Pfam" id="PF04014">
    <property type="entry name" value="MazE_antitoxin"/>
    <property type="match status" value="1"/>
</dbReference>
<dbReference type="NCBIfam" id="TIGR01439">
    <property type="entry name" value="lp_hng_hel_AbrB"/>
    <property type="match status" value="1"/>
</dbReference>
<gene>
    <name evidence="2" type="ORF">MGLY_01870</name>
</gene>
<dbReference type="InterPro" id="IPR037914">
    <property type="entry name" value="SpoVT-AbrB_sf"/>
</dbReference>
<dbReference type="EMBL" id="CP046244">
    <property type="protein sequence ID" value="QGP90875.1"/>
    <property type="molecule type" value="Genomic_DNA"/>
</dbReference>
<dbReference type="SUPFAM" id="SSF89447">
    <property type="entry name" value="AbrB/MazE/MraZ-like"/>
    <property type="match status" value="1"/>
</dbReference>
<evidence type="ECO:0000259" key="1">
    <source>
        <dbReference type="SMART" id="SM00966"/>
    </source>
</evidence>
<evidence type="ECO:0000313" key="2">
    <source>
        <dbReference type="EMBL" id="QGP90875.1"/>
    </source>
</evidence>
<dbReference type="OrthoDB" id="1799132at2"/>
<sequence length="65" mass="7397">MSSLPTVCLDDKGRVRLPARIRKLLDWRPGDYLAITLVGDEVQIKKEIFPGQLRQGKGKDCFIKI</sequence>
<evidence type="ECO:0000313" key="3">
    <source>
        <dbReference type="Proteomes" id="UP000425916"/>
    </source>
</evidence>
<dbReference type="Proteomes" id="UP000425916">
    <property type="component" value="Chromosome"/>
</dbReference>
<protein>
    <recommendedName>
        <fullName evidence="1">SpoVT-AbrB domain-containing protein</fullName>
    </recommendedName>
</protein>
<dbReference type="SMART" id="SM00966">
    <property type="entry name" value="SpoVT_AbrB"/>
    <property type="match status" value="1"/>
</dbReference>
<accession>A0A6I5ZMN4</accession>
<organism evidence="2 3">
    <name type="scientific">Neomoorella glycerini</name>
    <dbReference type="NCBI Taxonomy" id="55779"/>
    <lineage>
        <taxon>Bacteria</taxon>
        <taxon>Bacillati</taxon>
        <taxon>Bacillota</taxon>
        <taxon>Clostridia</taxon>
        <taxon>Neomoorellales</taxon>
        <taxon>Neomoorellaceae</taxon>
        <taxon>Neomoorella</taxon>
    </lineage>
</organism>
<dbReference type="RefSeq" id="WP_156271330.1">
    <property type="nucleotide sequence ID" value="NZ_CP046244.1"/>
</dbReference>
<dbReference type="Gene3D" id="2.10.260.10">
    <property type="match status" value="1"/>
</dbReference>
<dbReference type="GO" id="GO:0003677">
    <property type="term" value="F:DNA binding"/>
    <property type="evidence" value="ECO:0007669"/>
    <property type="project" value="InterPro"/>
</dbReference>
<proteinExistence type="predicted"/>